<feature type="transmembrane region" description="Helical" evidence="1">
    <location>
        <begin position="107"/>
        <end position="125"/>
    </location>
</feature>
<evidence type="ECO:0000256" key="1">
    <source>
        <dbReference type="SAM" id="Phobius"/>
    </source>
</evidence>
<dbReference type="EMBL" id="MABE01000458">
    <property type="protein sequence ID" value="OUS40036.1"/>
    <property type="molecule type" value="Genomic_DNA"/>
</dbReference>
<feature type="transmembrane region" description="Helical" evidence="1">
    <location>
        <begin position="52"/>
        <end position="70"/>
    </location>
</feature>
<feature type="transmembrane region" description="Helical" evidence="1">
    <location>
        <begin position="26"/>
        <end position="46"/>
    </location>
</feature>
<gene>
    <name evidence="2" type="ORF">A9R00_08065</name>
</gene>
<feature type="non-terminal residue" evidence="2">
    <location>
        <position position="128"/>
    </location>
</feature>
<dbReference type="Proteomes" id="UP000227088">
    <property type="component" value="Unassembled WGS sequence"/>
</dbReference>
<evidence type="ECO:0000313" key="3">
    <source>
        <dbReference type="Proteomes" id="UP000227088"/>
    </source>
</evidence>
<feature type="transmembrane region" description="Helical" evidence="1">
    <location>
        <begin position="77"/>
        <end position="95"/>
    </location>
</feature>
<keyword evidence="1" id="KW-0472">Membrane</keyword>
<comment type="caution">
    <text evidence="2">The sequence shown here is derived from an EMBL/GenBank/DDBJ whole genome shotgun (WGS) entry which is preliminary data.</text>
</comment>
<accession>A0A1Y5HRT3</accession>
<name>A0A1Y5HRT3_OLEAN</name>
<proteinExistence type="predicted"/>
<protein>
    <submittedName>
        <fullName evidence="2">Uncharacterized protein</fullName>
    </submittedName>
</protein>
<keyword evidence="1" id="KW-0812">Transmembrane</keyword>
<reference evidence="3" key="1">
    <citation type="journal article" date="2017" name="Proc. Natl. Acad. Sci. U.S.A.">
        <title>Simulation of Deepwater Horizon oil plume reveals substrate specialization within a complex community of hydrocarbon degraders.</title>
        <authorList>
            <person name="Hu P."/>
            <person name="Dubinsky E.A."/>
            <person name="Probst A.J."/>
            <person name="Wang J."/>
            <person name="Sieber C.M.K."/>
            <person name="Tom L.M."/>
            <person name="Gardinali P."/>
            <person name="Banfield J.F."/>
            <person name="Atlas R.M."/>
            <person name="Andersen G.L."/>
        </authorList>
    </citation>
    <scope>NUCLEOTIDE SEQUENCE [LARGE SCALE GENOMIC DNA]</scope>
</reference>
<keyword evidence="1" id="KW-1133">Transmembrane helix</keyword>
<sequence length="128" mass="14428">MQANNNLSLSASFAAIKTLMDIIRPWFIAACLLITAILLLPSIGQLTESYQILLRYLPYGLAALVILLGHQFVQGRISFAAINLIVGYAIIQTQLQAPLEQDSVRATFTLLSLYWPLNFFIIYWLPER</sequence>
<evidence type="ECO:0000313" key="2">
    <source>
        <dbReference type="EMBL" id="OUS40036.1"/>
    </source>
</evidence>
<organism evidence="2 3">
    <name type="scientific">Oleispira antarctica</name>
    <dbReference type="NCBI Taxonomy" id="188908"/>
    <lineage>
        <taxon>Bacteria</taxon>
        <taxon>Pseudomonadati</taxon>
        <taxon>Pseudomonadota</taxon>
        <taxon>Gammaproteobacteria</taxon>
        <taxon>Oceanospirillales</taxon>
        <taxon>Oceanospirillaceae</taxon>
        <taxon>Oleispira</taxon>
    </lineage>
</organism>
<dbReference type="AlphaFoldDB" id="A0A1Y5HRT3"/>